<protein>
    <recommendedName>
        <fullName evidence="4">CAAX amino terminal protease family</fullName>
    </recommendedName>
</protein>
<evidence type="ECO:0000256" key="1">
    <source>
        <dbReference type="SAM" id="Phobius"/>
    </source>
</evidence>
<proteinExistence type="predicted"/>
<gene>
    <name evidence="2" type="ORF">ThesiDRAFT1_0115</name>
</gene>
<dbReference type="PANTHER" id="PTHR39430">
    <property type="entry name" value="MEMBRANE-ASSOCIATED PROTEASE-RELATED"/>
    <property type="match status" value="1"/>
</dbReference>
<dbReference type="EMBL" id="CM001486">
    <property type="protein sequence ID" value="EIV99164.1"/>
    <property type="molecule type" value="Genomic_DNA"/>
</dbReference>
<dbReference type="HOGENOM" id="CLU_2604923_0_0_9"/>
<evidence type="ECO:0000313" key="2">
    <source>
        <dbReference type="EMBL" id="EIV99164.1"/>
    </source>
</evidence>
<organism evidence="2 3">
    <name type="scientific">Thermoanaerobacter siderophilus SR4</name>
    <dbReference type="NCBI Taxonomy" id="880478"/>
    <lineage>
        <taxon>Bacteria</taxon>
        <taxon>Bacillati</taxon>
        <taxon>Bacillota</taxon>
        <taxon>Clostridia</taxon>
        <taxon>Thermoanaerobacterales</taxon>
        <taxon>Thermoanaerobacteraceae</taxon>
        <taxon>Thermoanaerobacter</taxon>
    </lineage>
</organism>
<evidence type="ECO:0008006" key="4">
    <source>
        <dbReference type="Google" id="ProtNLM"/>
    </source>
</evidence>
<sequence length="79" mass="9164">MPIGYHISWNYFQGYIFGFNVSSNAMRGIYNAFPKNNFLSGGEFGLEGGIITTLVILITFLILYYYFERYRKVQEVELG</sequence>
<reference evidence="2 3" key="1">
    <citation type="submission" date="2012-02" db="EMBL/GenBank/DDBJ databases">
        <title>Improved High-Quality Draft sequence of Thermoanaerobacter siderophilus SR4.</title>
        <authorList>
            <consortium name="US DOE Joint Genome Institute"/>
            <person name="Lucas S."/>
            <person name="Han J."/>
            <person name="Lapidus A."/>
            <person name="Cheng J.-F."/>
            <person name="Goodwin L."/>
            <person name="Pitluck S."/>
            <person name="Peters L."/>
            <person name="Detter J.C."/>
            <person name="Han C."/>
            <person name="Tapia R."/>
            <person name="Land M."/>
            <person name="Hauser L."/>
            <person name="Kyrpides N."/>
            <person name="Ivanova N."/>
            <person name="Pagani I."/>
            <person name="Hemme C."/>
            <person name="Woyke T."/>
        </authorList>
    </citation>
    <scope>NUCLEOTIDE SEQUENCE [LARGE SCALE GENOMIC DNA]</scope>
    <source>
        <strain evidence="2 3">SR4</strain>
    </source>
</reference>
<keyword evidence="3" id="KW-1185">Reference proteome</keyword>
<keyword evidence="1" id="KW-0472">Membrane</keyword>
<dbReference type="AlphaFoldDB" id="I8R1C8"/>
<accession>I8R1C8</accession>
<dbReference type="Proteomes" id="UP000005110">
    <property type="component" value="Chromosome"/>
</dbReference>
<feature type="transmembrane region" description="Helical" evidence="1">
    <location>
        <begin position="44"/>
        <end position="67"/>
    </location>
</feature>
<dbReference type="PANTHER" id="PTHR39430:SF1">
    <property type="entry name" value="PROTEASE"/>
    <property type="match status" value="1"/>
</dbReference>
<keyword evidence="1" id="KW-0812">Transmembrane</keyword>
<keyword evidence="1" id="KW-1133">Transmembrane helix</keyword>
<name>I8R1C8_9THEO</name>
<evidence type="ECO:0000313" key="3">
    <source>
        <dbReference type="Proteomes" id="UP000005110"/>
    </source>
</evidence>
<dbReference type="PATRIC" id="fig|880478.3.peg.686"/>